<accession>A0ABQ4DRW9</accession>
<dbReference type="EMBL" id="BONW01000001">
    <property type="protein sequence ID" value="GIG85196.1"/>
    <property type="molecule type" value="Genomic_DNA"/>
</dbReference>
<dbReference type="Proteomes" id="UP000646749">
    <property type="component" value="Unassembled WGS sequence"/>
</dbReference>
<organism evidence="1 2">
    <name type="scientific">Plantactinospora endophytica</name>
    <dbReference type="NCBI Taxonomy" id="673535"/>
    <lineage>
        <taxon>Bacteria</taxon>
        <taxon>Bacillati</taxon>
        <taxon>Actinomycetota</taxon>
        <taxon>Actinomycetes</taxon>
        <taxon>Micromonosporales</taxon>
        <taxon>Micromonosporaceae</taxon>
        <taxon>Plantactinospora</taxon>
    </lineage>
</organism>
<sequence length="137" mass="14308">MTEQAGSGRRPGLVIARTVIAMRRTAGRCWHSRADGTAGCVLLDWAVEGVTRRTLRLAARRIVAEHWPTAADGCPVCGTPDCPAFRTAVAYLDLIGDDYLPLPVRSGDALLVPAVSTVVAVRAADAAVDGSVGSAPE</sequence>
<evidence type="ECO:0000313" key="2">
    <source>
        <dbReference type="Proteomes" id="UP000646749"/>
    </source>
</evidence>
<keyword evidence="2" id="KW-1185">Reference proteome</keyword>
<name>A0ABQ4DRW9_9ACTN</name>
<reference evidence="1 2" key="1">
    <citation type="submission" date="2021-01" db="EMBL/GenBank/DDBJ databases">
        <title>Whole genome shotgun sequence of Plantactinospora endophytica NBRC 110450.</title>
        <authorList>
            <person name="Komaki H."/>
            <person name="Tamura T."/>
        </authorList>
    </citation>
    <scope>NUCLEOTIDE SEQUENCE [LARGE SCALE GENOMIC DNA]</scope>
    <source>
        <strain evidence="1 2">NBRC 110450</strain>
    </source>
</reference>
<evidence type="ECO:0000313" key="1">
    <source>
        <dbReference type="EMBL" id="GIG85196.1"/>
    </source>
</evidence>
<comment type="caution">
    <text evidence="1">The sequence shown here is derived from an EMBL/GenBank/DDBJ whole genome shotgun (WGS) entry which is preliminary data.</text>
</comment>
<evidence type="ECO:0008006" key="3">
    <source>
        <dbReference type="Google" id="ProtNLM"/>
    </source>
</evidence>
<gene>
    <name evidence="1" type="ORF">Pen02_01320</name>
</gene>
<proteinExistence type="predicted"/>
<protein>
    <recommendedName>
        <fullName evidence="3">4Fe-4S Wbl-type domain-containing protein</fullName>
    </recommendedName>
</protein>